<keyword evidence="7 17" id="KW-0812">Transmembrane</keyword>
<keyword evidence="13 17" id="KW-0472">Membrane</keyword>
<keyword evidence="10" id="KW-0249">Electron transport</keyword>
<evidence type="ECO:0000256" key="2">
    <source>
        <dbReference type="ARBA" id="ARBA00004434"/>
    </source>
</evidence>
<keyword evidence="12" id="KW-0496">Mitochondrion</keyword>
<accession>A0A6J3JAQ3</accession>
<evidence type="ECO:0000256" key="7">
    <source>
        <dbReference type="ARBA" id="ARBA00022692"/>
    </source>
</evidence>
<keyword evidence="5" id="KW-0813">Transport</keyword>
<evidence type="ECO:0000256" key="11">
    <source>
        <dbReference type="ARBA" id="ARBA00022989"/>
    </source>
</evidence>
<keyword evidence="18" id="KW-1185">Reference proteome</keyword>
<evidence type="ECO:0000256" key="4">
    <source>
        <dbReference type="ARBA" id="ARBA00018632"/>
    </source>
</evidence>
<evidence type="ECO:0000256" key="6">
    <source>
        <dbReference type="ARBA" id="ARBA00022660"/>
    </source>
</evidence>
<evidence type="ECO:0000256" key="1">
    <source>
        <dbReference type="ARBA" id="ARBA00003195"/>
    </source>
</evidence>
<feature type="transmembrane region" description="Helical" evidence="17">
    <location>
        <begin position="125"/>
        <end position="144"/>
    </location>
</feature>
<keyword evidence="11 17" id="KW-1133">Transmembrane helix</keyword>
<dbReference type="Proteomes" id="UP000504640">
    <property type="component" value="Unplaced"/>
</dbReference>
<evidence type="ECO:0000313" key="18">
    <source>
        <dbReference type="Proteomes" id="UP000504640"/>
    </source>
</evidence>
<comment type="function">
    <text evidence="1">Accessory subunit of the mitochondrial membrane respiratory chain NADH dehydrogenase (Complex I), that is believed not to be involved in catalysis. Complex I functions in the transfer of electrons from NADH to the respiratory chain. The immediate electron acceptor for the enzyme is believed to be ubiquinone.</text>
</comment>
<evidence type="ECO:0000256" key="17">
    <source>
        <dbReference type="SAM" id="Phobius"/>
    </source>
</evidence>
<comment type="subcellular location">
    <subcellularLocation>
        <location evidence="2">Mitochondrion inner membrane</location>
        <topology evidence="2">Single-pass membrane protein</topology>
    </subcellularLocation>
</comment>
<evidence type="ECO:0000256" key="13">
    <source>
        <dbReference type="ARBA" id="ARBA00023136"/>
    </source>
</evidence>
<comment type="subunit">
    <text evidence="16">Complex I is composed of 45 different subunits. Interacts with BCAP31.</text>
</comment>
<keyword evidence="9" id="KW-0809">Transit peptide</keyword>
<evidence type="ECO:0000256" key="9">
    <source>
        <dbReference type="ARBA" id="ARBA00022946"/>
    </source>
</evidence>
<evidence type="ECO:0000256" key="16">
    <source>
        <dbReference type="ARBA" id="ARBA00046528"/>
    </source>
</evidence>
<proteinExistence type="inferred from homology"/>
<protein>
    <recommendedName>
        <fullName evidence="4">NADH dehydrogenase [ubiquinone] 1 beta subcomplex subunit 11, mitochondrial</fullName>
    </recommendedName>
    <alternativeName>
        <fullName evidence="15">Complex I-ESSS</fullName>
    </alternativeName>
    <alternativeName>
        <fullName evidence="14">NADH-ubiquinone oxidoreductase ESSS subunit</fullName>
    </alternativeName>
</protein>
<dbReference type="GO" id="GO:0005743">
    <property type="term" value="C:mitochondrial inner membrane"/>
    <property type="evidence" value="ECO:0007669"/>
    <property type="project" value="UniProtKB-SubCell"/>
</dbReference>
<comment type="similarity">
    <text evidence="3">Belongs to the complex I NDUFB11 subunit family.</text>
</comment>
<dbReference type="PANTHER" id="PTHR13327:SF0">
    <property type="entry name" value="NADH DEHYDROGENASE [UBIQUINONE] 1 BETA SUBCOMPLEX SUBUNIT 11, MITOCHONDRIAL"/>
    <property type="match status" value="1"/>
</dbReference>
<dbReference type="Pfam" id="PF10183">
    <property type="entry name" value="ESSS"/>
    <property type="match status" value="1"/>
</dbReference>
<evidence type="ECO:0000256" key="15">
    <source>
        <dbReference type="ARBA" id="ARBA00031387"/>
    </source>
</evidence>
<evidence type="ECO:0000256" key="14">
    <source>
        <dbReference type="ARBA" id="ARBA00030753"/>
    </source>
</evidence>
<keyword evidence="6" id="KW-0679">Respiratory chain</keyword>
<evidence type="ECO:0000256" key="8">
    <source>
        <dbReference type="ARBA" id="ARBA00022792"/>
    </source>
</evidence>
<keyword evidence="8" id="KW-0999">Mitochondrion inner membrane</keyword>
<dbReference type="RefSeq" id="XP_032151563.1">
    <property type="nucleotide sequence ID" value="XM_032295672.1"/>
</dbReference>
<gene>
    <name evidence="19" type="primary">LOC116563119</name>
</gene>
<evidence type="ECO:0000256" key="10">
    <source>
        <dbReference type="ARBA" id="ARBA00022982"/>
    </source>
</evidence>
<evidence type="ECO:0000256" key="12">
    <source>
        <dbReference type="ARBA" id="ARBA00023128"/>
    </source>
</evidence>
<dbReference type="GeneID" id="116563119"/>
<reference evidence="19" key="1">
    <citation type="submission" date="2025-08" db="UniProtKB">
        <authorList>
            <consortium name="RefSeq"/>
        </authorList>
    </citation>
    <scope>IDENTIFICATION</scope>
    <source>
        <tissue evidence="19">Blood</tissue>
    </source>
</reference>
<sequence length="217" mass="24820">MVMQGKGKARACWGEEAWVYAELPYISEVKGYHVIVFQRLEAPKENVINDPHRIHRSQRPLFWKQWRRKGSCPPTSTVVGKQSLELTIYWQEDSDPENKNFYEKNPDSHGYDKDPVLDIWNTQPVFFFGVSVVLALGSTFVAYLPDYRMQEWACCEAGRLVKYQEPKAFPSWNPTASTPARSSCQRMRTDQLLSGAQEAPPSPPLACHSDLIQGLKV</sequence>
<dbReference type="InterPro" id="IPR019329">
    <property type="entry name" value="NADH_UbQ_OxRdtase_ESSS_su"/>
</dbReference>
<evidence type="ECO:0000256" key="3">
    <source>
        <dbReference type="ARBA" id="ARBA00008915"/>
    </source>
</evidence>
<evidence type="ECO:0000256" key="5">
    <source>
        <dbReference type="ARBA" id="ARBA00022448"/>
    </source>
</evidence>
<name>A0A6J3JAQ3_SAPAP</name>
<dbReference type="PANTHER" id="PTHR13327">
    <property type="entry name" value="NADH-UBIQUINONE OXIDOREDUCTASE ESSS SUBUNIT, MITOCHONDRIAL PRECURSOR"/>
    <property type="match status" value="1"/>
</dbReference>
<evidence type="ECO:0000313" key="19">
    <source>
        <dbReference type="RefSeq" id="XP_032151563.1"/>
    </source>
</evidence>
<organism evidence="18 19">
    <name type="scientific">Sapajus apella</name>
    <name type="common">Brown-capped capuchin</name>
    <name type="synonym">Cebus apella</name>
    <dbReference type="NCBI Taxonomy" id="9515"/>
    <lineage>
        <taxon>Eukaryota</taxon>
        <taxon>Metazoa</taxon>
        <taxon>Chordata</taxon>
        <taxon>Craniata</taxon>
        <taxon>Vertebrata</taxon>
        <taxon>Euteleostomi</taxon>
        <taxon>Mammalia</taxon>
        <taxon>Eutheria</taxon>
        <taxon>Euarchontoglires</taxon>
        <taxon>Primates</taxon>
        <taxon>Haplorrhini</taxon>
        <taxon>Platyrrhini</taxon>
        <taxon>Cebidae</taxon>
        <taxon>Cebinae</taxon>
        <taxon>Sapajus</taxon>
    </lineage>
</organism>
<dbReference type="AlphaFoldDB" id="A0A6J3JAQ3"/>